<reference evidence="1" key="1">
    <citation type="submission" date="2021-01" db="EMBL/GenBank/DDBJ databases">
        <title>Chromosome-level genome assembly of a human fungal pathogen reveals clustering of transcriptionally co-regulated genes.</title>
        <authorList>
            <person name="Voorhies M."/>
            <person name="Cohen S."/>
            <person name="Shea T.P."/>
            <person name="Petrus S."/>
            <person name="Munoz J.F."/>
            <person name="Poplawski S."/>
            <person name="Goldman W.E."/>
            <person name="Michael T."/>
            <person name="Cuomo C.A."/>
            <person name="Sil A."/>
            <person name="Beyhan S."/>
        </authorList>
    </citation>
    <scope>NUCLEOTIDE SEQUENCE</scope>
    <source>
        <strain evidence="1">H88</strain>
    </source>
</reference>
<sequence length="85" mass="9983">MHKHPFLIPGSRYVYSTHGHTHRMAPLHKTINHLEVLACLYGLQDPASYHRTSNMYIHTYLQGCYCISDWLRNRVDQLYGPELKS</sequence>
<dbReference type="AlphaFoldDB" id="A0A8A1LEE8"/>
<evidence type="ECO:0000313" key="1">
    <source>
        <dbReference type="EMBL" id="QSS50814.1"/>
    </source>
</evidence>
<name>A0A8A1LEE8_AJEC8</name>
<proteinExistence type="predicted"/>
<gene>
    <name evidence="1" type="ORF">I7I53_05964</name>
</gene>
<organism evidence="1 2">
    <name type="scientific">Ajellomyces capsulatus (strain H88)</name>
    <name type="common">Darling's disease fungus</name>
    <name type="synonym">Histoplasma capsulatum</name>
    <dbReference type="NCBI Taxonomy" id="544711"/>
    <lineage>
        <taxon>Eukaryota</taxon>
        <taxon>Fungi</taxon>
        <taxon>Dikarya</taxon>
        <taxon>Ascomycota</taxon>
        <taxon>Pezizomycotina</taxon>
        <taxon>Eurotiomycetes</taxon>
        <taxon>Eurotiomycetidae</taxon>
        <taxon>Onygenales</taxon>
        <taxon>Ajellomycetaceae</taxon>
        <taxon>Histoplasma</taxon>
    </lineage>
</organism>
<accession>A0A8A1LEE8</accession>
<protein>
    <submittedName>
        <fullName evidence="1">Uncharacterized protein</fullName>
    </submittedName>
</protein>
<evidence type="ECO:0000313" key="2">
    <source>
        <dbReference type="Proteomes" id="UP000663419"/>
    </source>
</evidence>
<dbReference type="Proteomes" id="UP000663419">
    <property type="component" value="Chromosome 2"/>
</dbReference>
<dbReference type="EMBL" id="CP069103">
    <property type="protein sequence ID" value="QSS50814.1"/>
    <property type="molecule type" value="Genomic_DNA"/>
</dbReference>
<dbReference type="VEuPathDB" id="FungiDB:I7I53_05964"/>